<evidence type="ECO:0000313" key="2">
    <source>
        <dbReference type="EMBL" id="HEB13863.1"/>
    </source>
</evidence>
<feature type="transmembrane region" description="Helical" evidence="1">
    <location>
        <begin position="141"/>
        <end position="164"/>
    </location>
</feature>
<comment type="caution">
    <text evidence="2">The sequence shown here is derived from an EMBL/GenBank/DDBJ whole genome shotgun (WGS) entry which is preliminary data.</text>
</comment>
<evidence type="ECO:0000256" key="1">
    <source>
        <dbReference type="SAM" id="Phobius"/>
    </source>
</evidence>
<accession>A0A7C1NMW0</accession>
<organism evidence="2">
    <name type="scientific">candidate division WWE3 bacterium</name>
    <dbReference type="NCBI Taxonomy" id="2053526"/>
    <lineage>
        <taxon>Bacteria</taxon>
        <taxon>Katanobacteria</taxon>
    </lineage>
</organism>
<keyword evidence="1" id="KW-1133">Transmembrane helix</keyword>
<dbReference type="AlphaFoldDB" id="A0A7C1NMW0"/>
<sequence>MTKILFALKLLFKSPGYLLLSLTTAFLLFVVYFVVNDLALYRSAVSISGRLMFLWEVFTNHVSTVWSASGVYNVLAVGLVSFLGGTNLSLTILRVKRTGVFIGRASLPGFLGTLGGAFAASCSACSTALISLLGISGSLAIFPFGGLEISLLAIILLLVSLYYISKSFAEFGISPV</sequence>
<protein>
    <submittedName>
        <fullName evidence="2">Uncharacterized protein</fullName>
    </submittedName>
</protein>
<feature type="transmembrane region" description="Helical" evidence="1">
    <location>
        <begin position="74"/>
        <end position="95"/>
    </location>
</feature>
<dbReference type="Proteomes" id="UP000885744">
    <property type="component" value="Unassembled WGS sequence"/>
</dbReference>
<name>A0A7C1NMW0_UNCKA</name>
<proteinExistence type="predicted"/>
<feature type="transmembrane region" description="Helical" evidence="1">
    <location>
        <begin position="107"/>
        <end position="135"/>
    </location>
</feature>
<keyword evidence="1" id="KW-0472">Membrane</keyword>
<dbReference type="EMBL" id="DRHH01000015">
    <property type="protein sequence ID" value="HEB13863.1"/>
    <property type="molecule type" value="Genomic_DNA"/>
</dbReference>
<reference evidence="2" key="1">
    <citation type="journal article" date="2020" name="mSystems">
        <title>Genome- and Community-Level Interaction Insights into Carbon Utilization and Element Cycling Functions of Hydrothermarchaeota in Hydrothermal Sediment.</title>
        <authorList>
            <person name="Zhou Z."/>
            <person name="Liu Y."/>
            <person name="Xu W."/>
            <person name="Pan J."/>
            <person name="Luo Z.H."/>
            <person name="Li M."/>
        </authorList>
    </citation>
    <scope>NUCLEOTIDE SEQUENCE [LARGE SCALE GENOMIC DNA]</scope>
    <source>
        <strain evidence="2">HyVt-365</strain>
    </source>
</reference>
<feature type="transmembrane region" description="Helical" evidence="1">
    <location>
        <begin position="16"/>
        <end position="35"/>
    </location>
</feature>
<gene>
    <name evidence="2" type="ORF">ENI09_00420</name>
</gene>
<keyword evidence="1" id="KW-0812">Transmembrane</keyword>